<evidence type="ECO:0000313" key="3">
    <source>
        <dbReference type="EMBL" id="GMK58198.1"/>
    </source>
</evidence>
<reference evidence="3" key="1">
    <citation type="journal article" date="2023" name="BMC Genomics">
        <title>Chromosome-level genome assemblies of Cutaneotrichosporon spp. (Trichosporonales, Basidiomycota) reveal imbalanced evolution between nucleotide sequences and chromosome synteny.</title>
        <authorList>
            <person name="Kobayashi Y."/>
            <person name="Kayamori A."/>
            <person name="Aoki K."/>
            <person name="Shiwa Y."/>
            <person name="Matsutani M."/>
            <person name="Fujita N."/>
            <person name="Sugita T."/>
            <person name="Iwasaki W."/>
            <person name="Tanaka N."/>
            <person name="Takashima M."/>
        </authorList>
    </citation>
    <scope>NUCLEOTIDE SEQUENCE</scope>
    <source>
        <strain evidence="3">HIS016</strain>
    </source>
</reference>
<dbReference type="PRINTS" id="PR01543">
    <property type="entry name" value="ANATRNSFRASE"/>
</dbReference>
<comment type="similarity">
    <text evidence="1 2">Belongs to the arylamine N-acetyltransferase family.</text>
</comment>
<protein>
    <recommendedName>
        <fullName evidence="5">Arylamine N-acetyltransferase</fullName>
    </recommendedName>
</protein>
<dbReference type="Pfam" id="PF00797">
    <property type="entry name" value="Acetyltransf_2"/>
    <property type="match status" value="1"/>
</dbReference>
<proteinExistence type="inferred from homology"/>
<sequence length="284" mass="31032">MLPPLAERYLARLGIAKPAQANLATLSTILEAHLRAIPWENVTSFTGTPVSMEKEDVLSKLLEERRGGYCLEHAALSRAALAALGFKTEAILARVYFGPTEDSPTAQTHCGTVVHIDGAEYLFDAGFGRSTPSIPVCLNSGSAVQEGPYGAYRVRPAAEAREAVGPNKMGDDVILVLESRFGDAWTPLYGFTPRPVVDTDIIAMNWYICTYPGGLFSSNLLCATWDGDYRVTCFGKHFKKVTEQGTTEADVANRDDVQHWLCTQMGLDLDDQLVDAVWDKLGKL</sequence>
<gene>
    <name evidence="3" type="ORF">CspeluHIS016_0502300</name>
</gene>
<dbReference type="InterPro" id="IPR038765">
    <property type="entry name" value="Papain-like_cys_pep_sf"/>
</dbReference>
<keyword evidence="2" id="KW-0808">Transferase</keyword>
<comment type="caution">
    <text evidence="3">The sequence shown here is derived from an EMBL/GenBank/DDBJ whole genome shotgun (WGS) entry which is preliminary data.</text>
</comment>
<dbReference type="InterPro" id="IPR001447">
    <property type="entry name" value="Arylamine_N-AcTrfase"/>
</dbReference>
<dbReference type="SUPFAM" id="SSF54001">
    <property type="entry name" value="Cysteine proteinases"/>
    <property type="match status" value="1"/>
</dbReference>
<name>A0AAD3TWH0_9TREE</name>
<keyword evidence="4" id="KW-1185">Reference proteome</keyword>
<evidence type="ECO:0000256" key="1">
    <source>
        <dbReference type="ARBA" id="ARBA00006547"/>
    </source>
</evidence>
<dbReference type="GO" id="GO:0016407">
    <property type="term" value="F:acetyltransferase activity"/>
    <property type="evidence" value="ECO:0007669"/>
    <property type="project" value="InterPro"/>
</dbReference>
<keyword evidence="2" id="KW-0012">Acyltransferase</keyword>
<dbReference type="PANTHER" id="PTHR11786">
    <property type="entry name" value="N-HYDROXYARYLAMINE O-ACETYLTRANSFERASE"/>
    <property type="match status" value="1"/>
</dbReference>
<dbReference type="InterPro" id="IPR053710">
    <property type="entry name" value="Arylamine_NAT_domain_sf"/>
</dbReference>
<dbReference type="AlphaFoldDB" id="A0AAD3TWH0"/>
<dbReference type="Proteomes" id="UP001222932">
    <property type="component" value="Unassembled WGS sequence"/>
</dbReference>
<dbReference type="Gene3D" id="3.30.2140.20">
    <property type="match status" value="1"/>
</dbReference>
<organism evidence="3 4">
    <name type="scientific">Cutaneotrichosporon spelunceum</name>
    <dbReference type="NCBI Taxonomy" id="1672016"/>
    <lineage>
        <taxon>Eukaryota</taxon>
        <taxon>Fungi</taxon>
        <taxon>Dikarya</taxon>
        <taxon>Basidiomycota</taxon>
        <taxon>Agaricomycotina</taxon>
        <taxon>Tremellomycetes</taxon>
        <taxon>Trichosporonales</taxon>
        <taxon>Trichosporonaceae</taxon>
        <taxon>Cutaneotrichosporon</taxon>
    </lineage>
</organism>
<evidence type="ECO:0000313" key="4">
    <source>
        <dbReference type="Proteomes" id="UP001222932"/>
    </source>
</evidence>
<dbReference type="PANTHER" id="PTHR11786:SF0">
    <property type="entry name" value="ARYLAMINE N-ACETYLTRANSFERASE 4-RELATED"/>
    <property type="match status" value="1"/>
</dbReference>
<accession>A0AAD3TWH0</accession>
<evidence type="ECO:0008006" key="5">
    <source>
        <dbReference type="Google" id="ProtNLM"/>
    </source>
</evidence>
<evidence type="ECO:0000256" key="2">
    <source>
        <dbReference type="RuleBase" id="RU003452"/>
    </source>
</evidence>
<dbReference type="EMBL" id="BTCM01000005">
    <property type="protein sequence ID" value="GMK58198.1"/>
    <property type="molecule type" value="Genomic_DNA"/>
</dbReference>
<reference evidence="3" key="2">
    <citation type="submission" date="2023-06" db="EMBL/GenBank/DDBJ databases">
        <authorList>
            <person name="Kobayashi Y."/>
            <person name="Kayamori A."/>
            <person name="Aoki K."/>
            <person name="Shiwa Y."/>
            <person name="Fujita N."/>
            <person name="Sugita T."/>
            <person name="Iwasaki W."/>
            <person name="Tanaka N."/>
            <person name="Takashima M."/>
        </authorList>
    </citation>
    <scope>NUCLEOTIDE SEQUENCE</scope>
    <source>
        <strain evidence="3">HIS016</strain>
    </source>
</reference>